<dbReference type="Proteomes" id="UP000751190">
    <property type="component" value="Unassembled WGS sequence"/>
</dbReference>
<accession>A0A8J5XQ10</accession>
<dbReference type="GO" id="GO:0032958">
    <property type="term" value="P:inositol phosphate biosynthetic process"/>
    <property type="evidence" value="ECO:0007669"/>
    <property type="project" value="TreeGrafter"/>
</dbReference>
<evidence type="ECO:0000256" key="2">
    <source>
        <dbReference type="ARBA" id="ARBA00022679"/>
    </source>
</evidence>
<dbReference type="GO" id="GO:0005524">
    <property type="term" value="F:ATP binding"/>
    <property type="evidence" value="ECO:0007669"/>
    <property type="project" value="UniProtKB-KW"/>
</dbReference>
<keyword evidence="2" id="KW-0808">Transferase</keyword>
<sequence length="656" mass="69893">MVAVRERTRALARATESEPAALRDATAAAEWEYLGEGEMHVILRHRDAGANLVLRLRKAHHEPRAGAPPAEMYACRVVAPLLGGMYVPPSRPVDISPEFLTAVQRHIAEIRPRRYAGAPLDARSTSGMLEHDLALLARAAPRGAGAADERDAPLQLCFELKPKAALMPAAEAVDGAWPLPLCRFCALQLSRLRAKPSYRRSRFCPLNLFSGKRLRVRAALEQLVLQPHNNFGVFVDGVLAYGKGEADAGRLLEALDSQLAPLAAAIAPVWRQGAQTAGACAGARVPDSARACSEASACSDLDALLNCTTGDFEPVLHGDSECGSVARRQDVDDALGVLCEHERLQALFPEIHALRAERATAIAAADGAHSDAAQPLDARLADDQANVAERLGTHGVLRLYLRAVEAVLLREPLLPRLRAAQAAADPRGIAAVHAAYERLVTLCSADERRVQALIDAHARELCALPRACAPAADDQPARRSDAVSWRAARASGVEPVEHGARADVAADVALLHDWLLSLTLRDCSVMLCLRPVMRAASTCGREHAMGAHGAGEKDRGMDTIAVRLEAADGRLAAHVLFAYSLGVVDLELKPASKVPKHVREARDCAELAAALEPPHVDAGAGSDGGIRAAEALRAHVRAQPCARDVLRGGRGAASCR</sequence>
<evidence type="ECO:0000256" key="3">
    <source>
        <dbReference type="ARBA" id="ARBA00022741"/>
    </source>
</evidence>
<dbReference type="GO" id="GO:0035299">
    <property type="term" value="F:inositol-1,3,4,5,6-pentakisphosphate 2-kinase activity"/>
    <property type="evidence" value="ECO:0007669"/>
    <property type="project" value="UniProtKB-EC"/>
</dbReference>
<reference evidence="7" key="1">
    <citation type="submission" date="2021-05" db="EMBL/GenBank/DDBJ databases">
        <title>The genome of the haptophyte Pavlova lutheri (Diacronema luteri, Pavlovales) - a model for lipid biosynthesis in eukaryotic algae.</title>
        <authorList>
            <person name="Hulatt C.J."/>
            <person name="Posewitz M.C."/>
        </authorList>
    </citation>
    <scope>NUCLEOTIDE SEQUENCE</scope>
    <source>
        <strain evidence="7">NIVA-4/92</strain>
    </source>
</reference>
<dbReference type="InterPro" id="IPR043001">
    <property type="entry name" value="IP5_2-K_N_lobe"/>
</dbReference>
<gene>
    <name evidence="7" type="ORF">KFE25_007096</name>
</gene>
<evidence type="ECO:0000313" key="7">
    <source>
        <dbReference type="EMBL" id="KAG8468044.1"/>
    </source>
</evidence>
<dbReference type="InterPro" id="IPR009286">
    <property type="entry name" value="Ins_P5_2-kin"/>
</dbReference>
<dbReference type="Gene3D" id="3.30.200.110">
    <property type="entry name" value="Inositol-pentakisphosphate 2-kinase, N-lobe"/>
    <property type="match status" value="2"/>
</dbReference>
<keyword evidence="3" id="KW-0547">Nucleotide-binding</keyword>
<organism evidence="7 8">
    <name type="scientific">Diacronema lutheri</name>
    <name type="common">Unicellular marine alga</name>
    <name type="synonym">Monochrysis lutheri</name>
    <dbReference type="NCBI Taxonomy" id="2081491"/>
    <lineage>
        <taxon>Eukaryota</taxon>
        <taxon>Haptista</taxon>
        <taxon>Haptophyta</taxon>
        <taxon>Pavlovophyceae</taxon>
        <taxon>Pavlovales</taxon>
        <taxon>Pavlovaceae</taxon>
        <taxon>Diacronema</taxon>
    </lineage>
</organism>
<dbReference type="GO" id="GO:0005634">
    <property type="term" value="C:nucleus"/>
    <property type="evidence" value="ECO:0007669"/>
    <property type="project" value="TreeGrafter"/>
</dbReference>
<evidence type="ECO:0000256" key="5">
    <source>
        <dbReference type="ARBA" id="ARBA00022840"/>
    </source>
</evidence>
<dbReference type="EC" id="2.7.1.158" evidence="1"/>
<name>A0A8J5XQ10_DIALT</name>
<dbReference type="PANTHER" id="PTHR14456">
    <property type="entry name" value="INOSITOL POLYPHOSPHATE KINASE 1"/>
    <property type="match status" value="1"/>
</dbReference>
<evidence type="ECO:0000256" key="1">
    <source>
        <dbReference type="ARBA" id="ARBA00012023"/>
    </source>
</evidence>
<dbReference type="EMBL" id="JAGTXO010000005">
    <property type="protein sequence ID" value="KAG8468044.1"/>
    <property type="molecule type" value="Genomic_DNA"/>
</dbReference>
<evidence type="ECO:0000256" key="6">
    <source>
        <dbReference type="ARBA" id="ARBA00029574"/>
    </source>
</evidence>
<protein>
    <recommendedName>
        <fullName evidence="1">inositol-pentakisphosphate 2-kinase</fullName>
        <ecNumber evidence="1">2.7.1.158</ecNumber>
    </recommendedName>
    <alternativeName>
        <fullName evidence="6">Ins(1,3,4,5,6)P5 2-kinase</fullName>
    </alternativeName>
</protein>
<evidence type="ECO:0000313" key="8">
    <source>
        <dbReference type="Proteomes" id="UP000751190"/>
    </source>
</evidence>
<keyword evidence="5" id="KW-0067">ATP-binding</keyword>
<keyword evidence="4" id="KW-0418">Kinase</keyword>
<dbReference type="Pfam" id="PF06090">
    <property type="entry name" value="Ins_P5_2-kin"/>
    <property type="match status" value="1"/>
</dbReference>
<keyword evidence="8" id="KW-1185">Reference proteome</keyword>
<dbReference type="PANTHER" id="PTHR14456:SF2">
    <property type="entry name" value="INOSITOL-PENTAKISPHOSPHATE 2-KINASE"/>
    <property type="match status" value="1"/>
</dbReference>
<comment type="caution">
    <text evidence="7">The sequence shown here is derived from an EMBL/GenBank/DDBJ whole genome shotgun (WGS) entry which is preliminary data.</text>
</comment>
<evidence type="ECO:0000256" key="4">
    <source>
        <dbReference type="ARBA" id="ARBA00022777"/>
    </source>
</evidence>
<dbReference type="OrthoDB" id="272370at2759"/>
<proteinExistence type="predicted"/>
<dbReference type="OMA" id="PRFMLHM"/>
<dbReference type="AlphaFoldDB" id="A0A8J5XQ10"/>